<proteinExistence type="predicted"/>
<evidence type="ECO:0000313" key="2">
    <source>
        <dbReference type="WBParaSite" id="ES5_v2.g18239.t1"/>
    </source>
</evidence>
<protein>
    <submittedName>
        <fullName evidence="2">Uncharacterized protein</fullName>
    </submittedName>
</protein>
<reference evidence="2" key="1">
    <citation type="submission" date="2022-11" db="UniProtKB">
        <authorList>
            <consortium name="WormBaseParasite"/>
        </authorList>
    </citation>
    <scope>IDENTIFICATION</scope>
</reference>
<accession>A0AC34FLM3</accession>
<dbReference type="WBParaSite" id="ES5_v2.g18239.t1">
    <property type="protein sequence ID" value="ES5_v2.g18239.t1"/>
    <property type="gene ID" value="ES5_v2.g18239"/>
</dbReference>
<evidence type="ECO:0000313" key="1">
    <source>
        <dbReference type="Proteomes" id="UP000887579"/>
    </source>
</evidence>
<organism evidence="1 2">
    <name type="scientific">Panagrolaimus sp. ES5</name>
    <dbReference type="NCBI Taxonomy" id="591445"/>
    <lineage>
        <taxon>Eukaryota</taxon>
        <taxon>Metazoa</taxon>
        <taxon>Ecdysozoa</taxon>
        <taxon>Nematoda</taxon>
        <taxon>Chromadorea</taxon>
        <taxon>Rhabditida</taxon>
        <taxon>Tylenchina</taxon>
        <taxon>Panagrolaimomorpha</taxon>
        <taxon>Panagrolaimoidea</taxon>
        <taxon>Panagrolaimidae</taxon>
        <taxon>Panagrolaimus</taxon>
    </lineage>
</organism>
<name>A0AC34FLM3_9BILA</name>
<sequence>MELQTQLTQILFIQALIPFLTSVIPMLLNVVGTMFNSSAMAYLDIPVWVLTVWGSAINPICTMLLMGSYRKVILQFFLRTKRLNSVVGMSEIKNNNTITNVKM</sequence>
<dbReference type="Proteomes" id="UP000887579">
    <property type="component" value="Unplaced"/>
</dbReference>